<evidence type="ECO:0000256" key="1">
    <source>
        <dbReference type="SAM" id="SignalP"/>
    </source>
</evidence>
<reference evidence="2" key="1">
    <citation type="submission" date="2023-09" db="EMBL/GenBank/DDBJ databases">
        <title>Paucibacter sp. APW11 Genome sequencing and assembly.</title>
        <authorList>
            <person name="Kim I."/>
        </authorList>
    </citation>
    <scope>NUCLEOTIDE SEQUENCE</scope>
    <source>
        <strain evidence="2">APW11</strain>
    </source>
</reference>
<protein>
    <recommendedName>
        <fullName evidence="4">Outer membrane protein beta-barrel domain-containing protein</fullName>
    </recommendedName>
</protein>
<keyword evidence="3" id="KW-1185">Reference proteome</keyword>
<feature type="chain" id="PRO_5046274902" description="Outer membrane protein beta-barrel domain-containing protein" evidence="1">
    <location>
        <begin position="26"/>
        <end position="518"/>
    </location>
</feature>
<dbReference type="Proteomes" id="UP001246372">
    <property type="component" value="Unassembled WGS sequence"/>
</dbReference>
<dbReference type="RefSeq" id="WP_315651236.1">
    <property type="nucleotide sequence ID" value="NZ_JAVXZY010000006.1"/>
</dbReference>
<gene>
    <name evidence="2" type="ORF">RQP53_14910</name>
</gene>
<comment type="caution">
    <text evidence="2">The sequence shown here is derived from an EMBL/GenBank/DDBJ whole genome shotgun (WGS) entry which is preliminary data.</text>
</comment>
<evidence type="ECO:0000313" key="2">
    <source>
        <dbReference type="EMBL" id="MDT9000562.1"/>
    </source>
</evidence>
<sequence>MIRPAALRPLATAATLLAAAGAAMAQSTPTSISTAANTEASGLRQNDALIKLEYQTIKVPGDRPIDLASFHVFNKVLDGVYIGAGFYAPLLKGAYGGFVAADLGAHLKQPLAGPLFLTAGLSAGGGGGGRSVEHSKLLSGSGGFTRGYLGLGYDFGSFSVGATVSRMKFRQAIIDGTQASVFLEMPFSYLTGPFSGHEQPLPPEDDRRAAREMGENMLTLSADNYRQRSPQGSNKSTISLADLQYAHFFSTDSYWFAALGMAYRGLPLYNQLLGGVGQRWKLSPALTLYGQLGLGSGGYAPDIIDTDAGLLIYPKLQAEYALSRDLGLAVSLGYMAAPKGSSRNQTFGLSLIHHLRSGGASDGASLLPPASYQGLRLAVLQQTDYHLSYRDIDRSTVKMMGLQLDIPLGQRFYLPLQASGAYNAYLGYPGYAEILAGLGVQTLAAADERWQGFGQLMAGANVHGKAVKANAGIRYILNERLALSLSAGRIEARSSTGGRFHADNIAFGLDYRFAIPTR</sequence>
<evidence type="ECO:0000313" key="3">
    <source>
        <dbReference type="Proteomes" id="UP001246372"/>
    </source>
</evidence>
<organism evidence="2 3">
    <name type="scientific">Roseateles aquae</name>
    <dbReference type="NCBI Taxonomy" id="3077235"/>
    <lineage>
        <taxon>Bacteria</taxon>
        <taxon>Pseudomonadati</taxon>
        <taxon>Pseudomonadota</taxon>
        <taxon>Betaproteobacteria</taxon>
        <taxon>Burkholderiales</taxon>
        <taxon>Sphaerotilaceae</taxon>
        <taxon>Roseateles</taxon>
    </lineage>
</organism>
<accession>A0ABU3PEK9</accession>
<evidence type="ECO:0008006" key="4">
    <source>
        <dbReference type="Google" id="ProtNLM"/>
    </source>
</evidence>
<name>A0ABU3PEK9_9BURK</name>
<proteinExistence type="predicted"/>
<dbReference type="EMBL" id="JAVXZY010000006">
    <property type="protein sequence ID" value="MDT9000562.1"/>
    <property type="molecule type" value="Genomic_DNA"/>
</dbReference>
<feature type="signal peptide" evidence="1">
    <location>
        <begin position="1"/>
        <end position="25"/>
    </location>
</feature>
<keyword evidence="1" id="KW-0732">Signal</keyword>